<dbReference type="PROSITE" id="PS51123">
    <property type="entry name" value="OMPA_2"/>
    <property type="match status" value="1"/>
</dbReference>
<dbReference type="InterPro" id="IPR019734">
    <property type="entry name" value="TPR_rpt"/>
</dbReference>
<evidence type="ECO:0000313" key="8">
    <source>
        <dbReference type="Proteomes" id="UP000634668"/>
    </source>
</evidence>
<sequence>MEKVIALVFLFVTTAFHGQNENVGNAIRDEVRPLTATMSLNSEQKLSIDPKSSEDGMEAAFKANKINIKRFDDIFVHSPGYYLISNIYRSDLYLAKNLNKLRKKGFDAGFLFNPEDQLSYLYLSRFNTWQEALEASKTKLNQAYNEDIWVMIVSKLANESETKSLVTSNYETEITAAEEKMPVEEVDYGMLNSISNAQNTTTSVLPIGKNSWLNKANDYFNKMRYAEAASLYERALKKNPDAYGVDILQNAGDAHYFNTNMERAYFWYNKLYDKYKADVQPDFLFKYAHTLKGSGKYGRAKRMMRLYNKSLRDKTGTDKEGNHIFTTDANEVVLDEILTSAPNAQLKNLSINSTYSEFSPMFYKEDEIVFSSSRDTSFFNTRRYGWNNQPYLDLYVAKINEESQDVKDAIKFSNKINTKYHEAAVTFSADNATMYFTRNNYGKKLRRDKNGMNHLKIFVSSKVEGEWTEAKELPFNSDAYSTGHPALSPDGKKLYFVSDMPGSMGETDIFVVDVLGDGLYSEPKNLGPKINTVRKEMFPFVTHNKLYFSSDGRMGLGGLDVYEAELEEEGGFLEAVNVGVPINSEKDDFSYIVNENTNKGYFASNRKDGKGDDDLYSFERLTLEETAPNAISGTVVEHISGDVIPSALITLLDENNIKLKEMVAKEDGSFVFEDLDSNTKYVVKITKEEFFETELLAQTKKNEVVNTDVTMKRLKELIVLEEGVRKLKTDLIFFDFDKFNISREAANELDKLVAVMTKYKEMVIKIESHTDSRGPAVYNKYLSDRRAKSSRSYLISKGISEERIESAIGYGEERLINKCDDGVRCSSQQHELNRRSEFIIVKM</sequence>
<dbReference type="EMBL" id="BMWP01000016">
    <property type="protein sequence ID" value="GGW38840.1"/>
    <property type="molecule type" value="Genomic_DNA"/>
</dbReference>
<gene>
    <name evidence="7" type="ORF">GCM10007383_24510</name>
</gene>
<evidence type="ECO:0000256" key="4">
    <source>
        <dbReference type="PROSITE-ProRule" id="PRU00339"/>
    </source>
</evidence>
<dbReference type="InterPro" id="IPR011042">
    <property type="entry name" value="6-blade_b-propeller_TolB-like"/>
</dbReference>
<dbReference type="InterPro" id="IPR013783">
    <property type="entry name" value="Ig-like_fold"/>
</dbReference>
<name>A0A918J031_9FLAO</name>
<dbReference type="PANTHER" id="PTHR30329:SF21">
    <property type="entry name" value="LIPOPROTEIN YIAD-RELATED"/>
    <property type="match status" value="1"/>
</dbReference>
<dbReference type="InterPro" id="IPR006664">
    <property type="entry name" value="OMP_bac"/>
</dbReference>
<dbReference type="SUPFAM" id="SSF48452">
    <property type="entry name" value="TPR-like"/>
    <property type="match status" value="1"/>
</dbReference>
<dbReference type="Gene3D" id="3.30.1330.60">
    <property type="entry name" value="OmpA-like domain"/>
    <property type="match status" value="1"/>
</dbReference>
<keyword evidence="4" id="KW-0802">TPR repeat</keyword>
<feature type="domain" description="OmpA-like" evidence="6">
    <location>
        <begin position="721"/>
        <end position="843"/>
    </location>
</feature>
<dbReference type="PANTHER" id="PTHR30329">
    <property type="entry name" value="STATOR ELEMENT OF FLAGELLAR MOTOR COMPLEX"/>
    <property type="match status" value="1"/>
</dbReference>
<comment type="subcellular location">
    <subcellularLocation>
        <location evidence="1">Cell outer membrane</location>
    </subcellularLocation>
</comment>
<dbReference type="InterPro" id="IPR011990">
    <property type="entry name" value="TPR-like_helical_dom_sf"/>
</dbReference>
<dbReference type="InterPro" id="IPR006665">
    <property type="entry name" value="OmpA-like"/>
</dbReference>
<organism evidence="7 8">
    <name type="scientific">Arenibacter certesii</name>
    <dbReference type="NCBI Taxonomy" id="228955"/>
    <lineage>
        <taxon>Bacteria</taxon>
        <taxon>Pseudomonadati</taxon>
        <taxon>Bacteroidota</taxon>
        <taxon>Flavobacteriia</taxon>
        <taxon>Flavobacteriales</taxon>
        <taxon>Flavobacteriaceae</taxon>
        <taxon>Arenibacter</taxon>
    </lineage>
</organism>
<keyword evidence="2 5" id="KW-0472">Membrane</keyword>
<protein>
    <recommendedName>
        <fullName evidence="6">OmpA-like domain-containing protein</fullName>
    </recommendedName>
</protein>
<reference evidence="7" key="1">
    <citation type="journal article" date="2014" name="Int. J. Syst. Evol. Microbiol.">
        <title>Complete genome sequence of Corynebacterium casei LMG S-19264T (=DSM 44701T), isolated from a smear-ripened cheese.</title>
        <authorList>
            <consortium name="US DOE Joint Genome Institute (JGI-PGF)"/>
            <person name="Walter F."/>
            <person name="Albersmeier A."/>
            <person name="Kalinowski J."/>
            <person name="Ruckert C."/>
        </authorList>
    </citation>
    <scope>NUCLEOTIDE SEQUENCE</scope>
    <source>
        <strain evidence="7">KCTC 12113</strain>
    </source>
</reference>
<evidence type="ECO:0000256" key="2">
    <source>
        <dbReference type="ARBA" id="ARBA00023136"/>
    </source>
</evidence>
<evidence type="ECO:0000256" key="3">
    <source>
        <dbReference type="ARBA" id="ARBA00023237"/>
    </source>
</evidence>
<comment type="caution">
    <text evidence="7">The sequence shown here is derived from an EMBL/GenBank/DDBJ whole genome shotgun (WGS) entry which is preliminary data.</text>
</comment>
<dbReference type="Pfam" id="PF00691">
    <property type="entry name" value="OmpA"/>
    <property type="match status" value="1"/>
</dbReference>
<dbReference type="InterPro" id="IPR036737">
    <property type="entry name" value="OmpA-like_sf"/>
</dbReference>
<keyword evidence="8" id="KW-1185">Reference proteome</keyword>
<dbReference type="Pfam" id="PF07676">
    <property type="entry name" value="PD40"/>
    <property type="match status" value="2"/>
</dbReference>
<dbReference type="Gene3D" id="2.60.40.10">
    <property type="entry name" value="Immunoglobulins"/>
    <property type="match status" value="1"/>
</dbReference>
<dbReference type="Gene3D" id="2.120.10.30">
    <property type="entry name" value="TolB, C-terminal domain"/>
    <property type="match status" value="1"/>
</dbReference>
<dbReference type="PRINTS" id="PR01021">
    <property type="entry name" value="OMPADOMAIN"/>
</dbReference>
<reference evidence="7" key="2">
    <citation type="submission" date="2020-09" db="EMBL/GenBank/DDBJ databases">
        <authorList>
            <person name="Sun Q."/>
            <person name="Kim S."/>
        </authorList>
    </citation>
    <scope>NUCLEOTIDE SEQUENCE</scope>
    <source>
        <strain evidence="7">KCTC 12113</strain>
    </source>
</reference>
<evidence type="ECO:0000259" key="6">
    <source>
        <dbReference type="PROSITE" id="PS51123"/>
    </source>
</evidence>
<dbReference type="RefSeq" id="WP_229797199.1">
    <property type="nucleotide sequence ID" value="NZ_BMWP01000016.1"/>
</dbReference>
<dbReference type="PROSITE" id="PS50005">
    <property type="entry name" value="TPR"/>
    <property type="match status" value="1"/>
</dbReference>
<accession>A0A918J031</accession>
<dbReference type="SUPFAM" id="SSF49478">
    <property type="entry name" value="Cna protein B-type domain"/>
    <property type="match status" value="1"/>
</dbReference>
<dbReference type="AlphaFoldDB" id="A0A918J031"/>
<evidence type="ECO:0000313" key="7">
    <source>
        <dbReference type="EMBL" id="GGW38840.1"/>
    </source>
</evidence>
<dbReference type="InterPro" id="IPR050330">
    <property type="entry name" value="Bact_OuterMem_StrucFunc"/>
</dbReference>
<dbReference type="SUPFAM" id="SSF103088">
    <property type="entry name" value="OmpA-like"/>
    <property type="match status" value="1"/>
</dbReference>
<dbReference type="Proteomes" id="UP000634668">
    <property type="component" value="Unassembled WGS sequence"/>
</dbReference>
<dbReference type="GO" id="GO:0009279">
    <property type="term" value="C:cell outer membrane"/>
    <property type="evidence" value="ECO:0007669"/>
    <property type="project" value="UniProtKB-SubCell"/>
</dbReference>
<feature type="repeat" description="TPR" evidence="4">
    <location>
        <begin position="209"/>
        <end position="242"/>
    </location>
</feature>
<proteinExistence type="predicted"/>
<evidence type="ECO:0000256" key="1">
    <source>
        <dbReference type="ARBA" id="ARBA00004442"/>
    </source>
</evidence>
<dbReference type="CDD" id="cd07185">
    <property type="entry name" value="OmpA_C-like"/>
    <property type="match status" value="1"/>
</dbReference>
<evidence type="ECO:0000256" key="5">
    <source>
        <dbReference type="PROSITE-ProRule" id="PRU00473"/>
    </source>
</evidence>
<dbReference type="SUPFAM" id="SSF82171">
    <property type="entry name" value="DPP6 N-terminal domain-like"/>
    <property type="match status" value="1"/>
</dbReference>
<keyword evidence="3" id="KW-0998">Cell outer membrane</keyword>
<dbReference type="Gene3D" id="1.25.40.10">
    <property type="entry name" value="Tetratricopeptide repeat domain"/>
    <property type="match status" value="1"/>
</dbReference>
<dbReference type="InterPro" id="IPR011659">
    <property type="entry name" value="WD40"/>
</dbReference>